<gene>
    <name evidence="1" type="ORF">CR513_22500</name>
</gene>
<protein>
    <recommendedName>
        <fullName evidence="3">Integrase zinc-binding domain-containing protein</fullName>
    </recommendedName>
</protein>
<proteinExistence type="predicted"/>
<evidence type="ECO:0008006" key="3">
    <source>
        <dbReference type="Google" id="ProtNLM"/>
    </source>
</evidence>
<reference evidence="1" key="1">
    <citation type="submission" date="2018-05" db="EMBL/GenBank/DDBJ databases">
        <title>Draft genome of Mucuna pruriens seed.</title>
        <authorList>
            <person name="Nnadi N.E."/>
            <person name="Vos R."/>
            <person name="Hasami M.H."/>
            <person name="Devisetty U.K."/>
            <person name="Aguiy J.C."/>
        </authorList>
    </citation>
    <scope>NUCLEOTIDE SEQUENCE [LARGE SCALE GENOMIC DNA]</scope>
    <source>
        <strain evidence="1">JCA_2017</strain>
    </source>
</reference>
<organism evidence="1 2">
    <name type="scientific">Mucuna pruriens</name>
    <name type="common">Velvet bean</name>
    <name type="synonym">Dolichos pruriens</name>
    <dbReference type="NCBI Taxonomy" id="157652"/>
    <lineage>
        <taxon>Eukaryota</taxon>
        <taxon>Viridiplantae</taxon>
        <taxon>Streptophyta</taxon>
        <taxon>Embryophyta</taxon>
        <taxon>Tracheophyta</taxon>
        <taxon>Spermatophyta</taxon>
        <taxon>Magnoliopsida</taxon>
        <taxon>eudicotyledons</taxon>
        <taxon>Gunneridae</taxon>
        <taxon>Pentapetalae</taxon>
        <taxon>rosids</taxon>
        <taxon>fabids</taxon>
        <taxon>Fabales</taxon>
        <taxon>Fabaceae</taxon>
        <taxon>Papilionoideae</taxon>
        <taxon>50 kb inversion clade</taxon>
        <taxon>NPAAA clade</taxon>
        <taxon>indigoferoid/millettioid clade</taxon>
        <taxon>Phaseoleae</taxon>
        <taxon>Mucuna</taxon>
    </lineage>
</organism>
<evidence type="ECO:0000313" key="2">
    <source>
        <dbReference type="Proteomes" id="UP000257109"/>
    </source>
</evidence>
<comment type="caution">
    <text evidence="1">The sequence shown here is derived from an EMBL/GenBank/DDBJ whole genome shotgun (WGS) entry which is preliminary data.</text>
</comment>
<name>A0A371GWW2_MUCPR</name>
<evidence type="ECO:0000313" key="1">
    <source>
        <dbReference type="EMBL" id="RDX95027.1"/>
    </source>
</evidence>
<accession>A0A371GWW2</accession>
<dbReference type="OrthoDB" id="1938712at2759"/>
<keyword evidence="2" id="KW-1185">Reference proteome</keyword>
<dbReference type="Proteomes" id="UP000257109">
    <property type="component" value="Unassembled WGS sequence"/>
</dbReference>
<dbReference type="AlphaFoldDB" id="A0A371GWW2"/>
<dbReference type="EMBL" id="QJKJ01004224">
    <property type="protein sequence ID" value="RDX95027.1"/>
    <property type="molecule type" value="Genomic_DNA"/>
</dbReference>
<sequence length="88" mass="10346">MLILEEEHMSSLSMQLSITKMFQDIKKMLWWPKKKVTKFVYVTERRGFEHRNLNRSIQNVAISTKITEIDSSYGAGHGSQQDHHKLRA</sequence>
<feature type="non-terminal residue" evidence="1">
    <location>
        <position position="1"/>
    </location>
</feature>